<organism evidence="1 2">
    <name type="scientific">Ignatzschineria larvae DSM 13226</name>
    <dbReference type="NCBI Taxonomy" id="1111732"/>
    <lineage>
        <taxon>Bacteria</taxon>
        <taxon>Pseudomonadati</taxon>
        <taxon>Pseudomonadota</taxon>
        <taxon>Gammaproteobacteria</taxon>
        <taxon>Cardiobacteriales</taxon>
        <taxon>Ignatzschineriaceae</taxon>
        <taxon>Ignatzschineria</taxon>
    </lineage>
</organism>
<protein>
    <submittedName>
        <fullName evidence="1">DUF2877 domain-containing protein</fullName>
    </submittedName>
</protein>
<dbReference type="Pfam" id="PF11392">
    <property type="entry name" value="AllH"/>
    <property type="match status" value="1"/>
</dbReference>
<dbReference type="RefSeq" id="WP_026879198.1">
    <property type="nucleotide sequence ID" value="NZ_AZOD01000027.1"/>
</dbReference>
<gene>
    <name evidence="1" type="ORF">WMO13_07415</name>
</gene>
<accession>A0ABZ3BXY9</accession>
<dbReference type="InterPro" id="IPR021530">
    <property type="entry name" value="AllH-like"/>
</dbReference>
<reference evidence="1 2" key="1">
    <citation type="submission" date="2024-03" db="EMBL/GenBank/DDBJ databases">
        <title>Complete Genome Sequence and Annotation of Ignatzschineria larvae DSM 13226.</title>
        <authorList>
            <person name="Cantrell E."/>
            <person name="Burcham Z.M."/>
        </authorList>
    </citation>
    <scope>NUCLEOTIDE SEQUENCE [LARGE SCALE GENOMIC DNA]</scope>
    <source>
        <strain evidence="1 2">DSM 13226</strain>
    </source>
</reference>
<sequence>MIAILSIDQKWATPLQVGAQYQIHSCFTHALNLIDQEGQFATFLSAGFPDGPHTLRVNRLPKATLEALQKAEIPLQYQEIDGKGAFIAPGLSFSFNDATTYWESELPVLDWKSQSQRDIKQSLDASLQLAQSLLPARAFDDRVMQYIYETLNLQSRALIEAIAHNNAPEVAQLATKQIGLGMGLTPSGDDFLVGMMLILWLNPTRYQSLLAQLQVTIEDSRTHTNEISWWMLNYAVSGRFNGWLQEYAKALVSSDLSAQRTVLTQILTIGSSSGSDMVMGIVAGLQVLLKDNAIQDRK</sequence>
<dbReference type="Proteomes" id="UP001449178">
    <property type="component" value="Chromosome"/>
</dbReference>
<evidence type="ECO:0000313" key="2">
    <source>
        <dbReference type="Proteomes" id="UP001449178"/>
    </source>
</evidence>
<dbReference type="EMBL" id="CP150637">
    <property type="protein sequence ID" value="WZW87204.1"/>
    <property type="molecule type" value="Genomic_DNA"/>
</dbReference>
<keyword evidence="2" id="KW-1185">Reference proteome</keyword>
<evidence type="ECO:0000313" key="1">
    <source>
        <dbReference type="EMBL" id="WZW87204.1"/>
    </source>
</evidence>
<name>A0ABZ3BXY9_9GAMM</name>
<proteinExistence type="predicted"/>